<dbReference type="SUPFAM" id="SSF57414">
    <property type="entry name" value="Hairpin loop containing domain-like"/>
    <property type="match status" value="2"/>
</dbReference>
<reference evidence="2 3" key="2">
    <citation type="journal article" date="2019" name="G3 (Bethesda)">
        <title>Hybrid Assembly of the Genome of the Entomopathogenic Nematode Steinernema carpocapsae Identifies the X-Chromosome.</title>
        <authorList>
            <person name="Serra L."/>
            <person name="Macchietto M."/>
            <person name="Macias-Munoz A."/>
            <person name="McGill C.J."/>
            <person name="Rodriguez I.M."/>
            <person name="Rodriguez B."/>
            <person name="Murad R."/>
            <person name="Mortazavi A."/>
        </authorList>
    </citation>
    <scope>NUCLEOTIDE SEQUENCE [LARGE SCALE GENOMIC DNA]</scope>
    <source>
        <strain evidence="2 3">ALL</strain>
    </source>
</reference>
<dbReference type="Pfam" id="PF00024">
    <property type="entry name" value="PAN_1"/>
    <property type="match status" value="2"/>
</dbReference>
<dbReference type="OrthoDB" id="5844955at2759"/>
<evidence type="ECO:0000313" key="3">
    <source>
        <dbReference type="Proteomes" id="UP000298663"/>
    </source>
</evidence>
<feature type="domain" description="Apple" evidence="1">
    <location>
        <begin position="1"/>
        <end position="55"/>
    </location>
</feature>
<reference evidence="2 3" key="1">
    <citation type="journal article" date="2015" name="Genome Biol.">
        <title>Comparative genomics of Steinernema reveals deeply conserved gene regulatory networks.</title>
        <authorList>
            <person name="Dillman A.R."/>
            <person name="Macchietto M."/>
            <person name="Porter C.F."/>
            <person name="Rogers A."/>
            <person name="Williams B."/>
            <person name="Antoshechkin I."/>
            <person name="Lee M.M."/>
            <person name="Goodwin Z."/>
            <person name="Lu X."/>
            <person name="Lewis E.E."/>
            <person name="Goodrich-Blair H."/>
            <person name="Stock S.P."/>
            <person name="Adams B.J."/>
            <person name="Sternberg P.W."/>
            <person name="Mortazavi A."/>
        </authorList>
    </citation>
    <scope>NUCLEOTIDE SEQUENCE [LARGE SCALE GENOMIC DNA]</scope>
    <source>
        <strain evidence="2 3">ALL</strain>
    </source>
</reference>
<dbReference type="InterPro" id="IPR003609">
    <property type="entry name" value="Pan_app"/>
</dbReference>
<gene>
    <name evidence="2" type="ORF">L596_005135</name>
</gene>
<dbReference type="Proteomes" id="UP000298663">
    <property type="component" value="Unassembled WGS sequence"/>
</dbReference>
<keyword evidence="3" id="KW-1185">Reference proteome</keyword>
<dbReference type="PANTHER" id="PTHR47327">
    <property type="entry name" value="FI18240P1-RELATED"/>
    <property type="match status" value="1"/>
</dbReference>
<dbReference type="PANTHER" id="PTHR47327:SF18">
    <property type="entry name" value="PAN DOMAIN PROTEIN"/>
    <property type="match status" value="1"/>
</dbReference>
<evidence type="ECO:0000259" key="1">
    <source>
        <dbReference type="PROSITE" id="PS50948"/>
    </source>
</evidence>
<comment type="caution">
    <text evidence="2">The sequence shown here is derived from an EMBL/GenBank/DDBJ whole genome shotgun (WGS) entry which is preliminary data.</text>
</comment>
<dbReference type="GO" id="GO:0009653">
    <property type="term" value="P:anatomical structure morphogenesis"/>
    <property type="evidence" value="ECO:0007669"/>
    <property type="project" value="TreeGrafter"/>
</dbReference>
<dbReference type="EMBL" id="AZBU02000001">
    <property type="protein sequence ID" value="TMS38400.1"/>
    <property type="molecule type" value="Genomic_DNA"/>
</dbReference>
<evidence type="ECO:0000313" key="2">
    <source>
        <dbReference type="EMBL" id="TMS38400.1"/>
    </source>
</evidence>
<protein>
    <recommendedName>
        <fullName evidence="1">Apple domain-containing protein</fullName>
    </recommendedName>
</protein>
<feature type="domain" description="Apple" evidence="1">
    <location>
        <begin position="75"/>
        <end position="180"/>
    </location>
</feature>
<accession>A0A4U8UXZ8</accession>
<sequence length="254" mass="28854">MCLESRNKFNIDCKSVMYYYETGECILNRKTFRDNPELFSNDTQNAIVDYFENNCMDGKPHVGQLFPPYLIVVTCFDQRKLHWVRSENFKIDETKDVILTDMSSESCRKTCTVCGRRSFAHENKIESEVFPCKSYVYAESKQQCHLSAESGMTRSQITELKEFSTGLSSISSGNYLEKMCLGGDAVCKESSFELIANHMLDVADEVKCRKGSGLKCFTVGDTHFVGPSLSGIVFEFEEKVQFGHVLLRQGKCLC</sequence>
<dbReference type="Gene3D" id="3.50.4.10">
    <property type="entry name" value="Hepatocyte Growth Factor"/>
    <property type="match status" value="2"/>
</dbReference>
<name>A0A4U8UXZ8_STECR</name>
<dbReference type="InterPro" id="IPR052774">
    <property type="entry name" value="Celegans_DevNeuronal_Protein"/>
</dbReference>
<organism evidence="2 3">
    <name type="scientific">Steinernema carpocapsae</name>
    <name type="common">Entomopathogenic nematode</name>
    <dbReference type="NCBI Taxonomy" id="34508"/>
    <lineage>
        <taxon>Eukaryota</taxon>
        <taxon>Metazoa</taxon>
        <taxon>Ecdysozoa</taxon>
        <taxon>Nematoda</taxon>
        <taxon>Chromadorea</taxon>
        <taxon>Rhabditida</taxon>
        <taxon>Tylenchina</taxon>
        <taxon>Panagrolaimomorpha</taxon>
        <taxon>Strongyloidoidea</taxon>
        <taxon>Steinernematidae</taxon>
        <taxon>Steinernema</taxon>
    </lineage>
</organism>
<dbReference type="AlphaFoldDB" id="A0A4U8UXZ8"/>
<proteinExistence type="predicted"/>
<dbReference type="CDD" id="cd01099">
    <property type="entry name" value="PAN_AP_HGF"/>
    <property type="match status" value="1"/>
</dbReference>
<dbReference type="STRING" id="34508.A0A4U8UXZ8"/>
<dbReference type="PROSITE" id="PS50948">
    <property type="entry name" value="PAN"/>
    <property type="match status" value="2"/>
</dbReference>